<dbReference type="InterPro" id="IPR003346">
    <property type="entry name" value="Transposase_20"/>
</dbReference>
<reference evidence="4" key="1">
    <citation type="submission" date="2022-06" db="EMBL/GenBank/DDBJ databases">
        <title>Sequencing the genomes of 1000 actinobacteria strains.</title>
        <authorList>
            <person name="Klenk H.-P."/>
        </authorList>
    </citation>
    <scope>NUCLEOTIDE SEQUENCE</scope>
    <source>
        <strain evidence="4">DSM 46694</strain>
    </source>
</reference>
<dbReference type="InterPro" id="IPR047650">
    <property type="entry name" value="Transpos_IS110"/>
</dbReference>
<dbReference type="AlphaFoldDB" id="A0A9X2G9U7"/>
<evidence type="ECO:0000313" key="4">
    <source>
        <dbReference type="EMBL" id="MCP2353735.1"/>
    </source>
</evidence>
<comment type="caution">
    <text evidence="4">The sequence shown here is derived from an EMBL/GenBank/DDBJ whole genome shotgun (WGS) entry which is preliminary data.</text>
</comment>
<proteinExistence type="predicted"/>
<dbReference type="GO" id="GO:0004803">
    <property type="term" value="F:transposase activity"/>
    <property type="evidence" value="ECO:0007669"/>
    <property type="project" value="InterPro"/>
</dbReference>
<name>A0A9X2G9U7_9ACTN</name>
<evidence type="ECO:0000313" key="5">
    <source>
        <dbReference type="Proteomes" id="UP001139648"/>
    </source>
</evidence>
<dbReference type="PANTHER" id="PTHR33055:SF16">
    <property type="entry name" value="TRANSPOSASE FOR INSERTION SEQUENCE ELEMENT IS1547"/>
    <property type="match status" value="1"/>
</dbReference>
<protein>
    <submittedName>
        <fullName evidence="4">Transposase</fullName>
    </submittedName>
</protein>
<keyword evidence="1" id="KW-0175">Coiled coil</keyword>
<accession>A0A9X2G9U7</accession>
<evidence type="ECO:0000256" key="2">
    <source>
        <dbReference type="SAM" id="MobiDB-lite"/>
    </source>
</evidence>
<dbReference type="Pfam" id="PF02371">
    <property type="entry name" value="Transposase_20"/>
    <property type="match status" value="1"/>
</dbReference>
<organism evidence="4 5">
    <name type="scientific">Nonomuraea thailandensis</name>
    <dbReference type="NCBI Taxonomy" id="1188745"/>
    <lineage>
        <taxon>Bacteria</taxon>
        <taxon>Bacillati</taxon>
        <taxon>Actinomycetota</taxon>
        <taxon>Actinomycetes</taxon>
        <taxon>Streptosporangiales</taxon>
        <taxon>Streptosporangiaceae</taxon>
        <taxon>Nonomuraea</taxon>
    </lineage>
</organism>
<evidence type="ECO:0000256" key="1">
    <source>
        <dbReference type="SAM" id="Coils"/>
    </source>
</evidence>
<gene>
    <name evidence="4" type="ORF">HD597_000755</name>
</gene>
<feature type="domain" description="Transposase IS116/IS110/IS902 C-terminal" evidence="3">
    <location>
        <begin position="159"/>
        <end position="211"/>
    </location>
</feature>
<dbReference type="EMBL" id="JAMZEB010000001">
    <property type="protein sequence ID" value="MCP2353735.1"/>
    <property type="molecule type" value="Genomic_DNA"/>
</dbReference>
<feature type="compositionally biased region" description="Basic residues" evidence="2">
    <location>
        <begin position="222"/>
        <end position="243"/>
    </location>
</feature>
<sequence>MAAFLEASGEKVVEVCRPKRPAQRGGRKTDALDAIRAAREALTSEHPILPRQRGEREALRVLPTTRRSAVSATTAAINHLKVLIVSAPDDLRSEIRSMSSKAQISHCANPRERPSQNLEHRMTIPALRSTAQRIQTLRAEAKTLEEEITALVNDVRPDLMEQIGVGAISAAQVLVSWSHPGRFRSEAAFATFAGTAPIPASSGLTNRHRLNQWRPSTQPSAPHHHPRPGPRRPRHPRLHRPPHLRGQVPT</sequence>
<keyword evidence="5" id="KW-1185">Reference proteome</keyword>
<dbReference type="Proteomes" id="UP001139648">
    <property type="component" value="Unassembled WGS sequence"/>
</dbReference>
<dbReference type="PANTHER" id="PTHR33055">
    <property type="entry name" value="TRANSPOSASE FOR INSERTION SEQUENCE ELEMENT IS1111A"/>
    <property type="match status" value="1"/>
</dbReference>
<dbReference type="GO" id="GO:0006313">
    <property type="term" value="P:DNA transposition"/>
    <property type="evidence" value="ECO:0007669"/>
    <property type="project" value="InterPro"/>
</dbReference>
<feature type="coiled-coil region" evidence="1">
    <location>
        <begin position="127"/>
        <end position="154"/>
    </location>
</feature>
<evidence type="ECO:0000259" key="3">
    <source>
        <dbReference type="Pfam" id="PF02371"/>
    </source>
</evidence>
<feature type="region of interest" description="Disordered" evidence="2">
    <location>
        <begin position="211"/>
        <end position="250"/>
    </location>
</feature>
<dbReference type="GO" id="GO:0003677">
    <property type="term" value="F:DNA binding"/>
    <property type="evidence" value="ECO:0007669"/>
    <property type="project" value="InterPro"/>
</dbReference>